<feature type="region of interest" description="Disordered" evidence="16">
    <location>
        <begin position="160"/>
        <end position="179"/>
    </location>
</feature>
<dbReference type="Pfam" id="PF14792">
    <property type="entry name" value="DNA_pol_B_palm"/>
    <property type="match status" value="1"/>
</dbReference>
<evidence type="ECO:0000256" key="6">
    <source>
        <dbReference type="ARBA" id="ARBA00022723"/>
    </source>
</evidence>
<dbReference type="Gene3D" id="3.30.210.10">
    <property type="entry name" value="DNA polymerase, thumb domain"/>
    <property type="match status" value="1"/>
</dbReference>
<dbReference type="GO" id="GO:0006303">
    <property type="term" value="P:double-strand break repair via nonhomologous end joining"/>
    <property type="evidence" value="ECO:0007669"/>
    <property type="project" value="TreeGrafter"/>
</dbReference>
<dbReference type="InterPro" id="IPR043519">
    <property type="entry name" value="NT_sf"/>
</dbReference>
<dbReference type="SMART" id="SM00483">
    <property type="entry name" value="POLXc"/>
    <property type="match status" value="1"/>
</dbReference>
<evidence type="ECO:0000256" key="15">
    <source>
        <dbReference type="RuleBase" id="RU366014"/>
    </source>
</evidence>
<evidence type="ECO:0000256" key="12">
    <source>
        <dbReference type="ARBA" id="ARBA00023242"/>
    </source>
</evidence>
<dbReference type="GeneID" id="59235023"/>
<dbReference type="KEGG" id="zmk:HG535_0B04020"/>
<keyword evidence="6" id="KW-0479">Metal-binding</keyword>
<dbReference type="InterPro" id="IPR010996">
    <property type="entry name" value="HHH_MUS81"/>
</dbReference>
<keyword evidence="10" id="KW-0238">DNA-binding</keyword>
<dbReference type="InterPro" id="IPR027421">
    <property type="entry name" value="DNA_pol_lamdba_lyase_dom_sf"/>
</dbReference>
<dbReference type="GO" id="GO:0005634">
    <property type="term" value="C:nucleus"/>
    <property type="evidence" value="ECO:0007669"/>
    <property type="project" value="UniProtKB-SubCell"/>
</dbReference>
<protein>
    <recommendedName>
        <fullName evidence="15">DNA polymerase</fullName>
        <ecNumber evidence="15">2.7.7.7</ecNumber>
    </recommendedName>
</protein>
<dbReference type="SUPFAM" id="SSF81585">
    <property type="entry name" value="PsbU/PolX domain-like"/>
    <property type="match status" value="1"/>
</dbReference>
<keyword evidence="5 15" id="KW-0548">Nucleotidyltransferase</keyword>
<dbReference type="Pfam" id="PF14716">
    <property type="entry name" value="HHH_8"/>
    <property type="match status" value="1"/>
</dbReference>
<evidence type="ECO:0000256" key="10">
    <source>
        <dbReference type="ARBA" id="ARBA00023125"/>
    </source>
</evidence>
<dbReference type="OrthoDB" id="205514at2759"/>
<dbReference type="CDD" id="cd00141">
    <property type="entry name" value="NT_POLXc"/>
    <property type="match status" value="1"/>
</dbReference>
<dbReference type="GO" id="GO:0046872">
    <property type="term" value="F:metal ion binding"/>
    <property type="evidence" value="ECO:0007669"/>
    <property type="project" value="UniProtKB-UniRule"/>
</dbReference>
<keyword evidence="4 15" id="KW-0808">Transferase</keyword>
<evidence type="ECO:0000256" key="7">
    <source>
        <dbReference type="ARBA" id="ARBA00022763"/>
    </source>
</evidence>
<dbReference type="EMBL" id="CP058605">
    <property type="protein sequence ID" value="QLG71362.1"/>
    <property type="molecule type" value="Genomic_DNA"/>
</dbReference>
<gene>
    <name evidence="18" type="ORF">HG535_0B04020</name>
</gene>
<evidence type="ECO:0000256" key="8">
    <source>
        <dbReference type="ARBA" id="ARBA00022842"/>
    </source>
</evidence>
<dbReference type="InterPro" id="IPR002008">
    <property type="entry name" value="DNA_pol_X_beta-like"/>
</dbReference>
<dbReference type="Proteomes" id="UP000509704">
    <property type="component" value="Chromosome 2"/>
</dbReference>
<dbReference type="PANTHER" id="PTHR11276:SF42">
    <property type="entry name" value="DNA POLYMERASE BETA"/>
    <property type="match status" value="1"/>
</dbReference>
<evidence type="ECO:0000259" key="17">
    <source>
        <dbReference type="SMART" id="SM00483"/>
    </source>
</evidence>
<dbReference type="GO" id="GO:0006284">
    <property type="term" value="P:base-excision repair"/>
    <property type="evidence" value="ECO:0007669"/>
    <property type="project" value="TreeGrafter"/>
</dbReference>
<comment type="cofactor">
    <cofactor evidence="1">
        <name>Mg(2+)</name>
        <dbReference type="ChEBI" id="CHEBI:18420"/>
    </cofactor>
</comment>
<evidence type="ECO:0000256" key="2">
    <source>
        <dbReference type="ARBA" id="ARBA00004123"/>
    </source>
</evidence>
<comment type="similarity">
    <text evidence="15">Belongs to the DNA polymerase type-X family.</text>
</comment>
<dbReference type="AlphaFoldDB" id="A0A7H9B0Q0"/>
<sequence>MLLFKGTKFVILPNRNASSLKFLAELLVKEGGMLVNEEKEIDCDTIVLINDSFITNTNTIMKNELFFKEFDLDPSTVWNNVNTYKLKCVRATCISEWLRKSSFQINPELVLSVEDNLEDNSEDHSGVKFVTHSATPLYNYDLITAKLLKNSEKAARQIPEVYSSSQNKSENSELAGKSMETEVSNKMGEEVKRTVDISQTTSVPKGNEKLIQALGRLAKRYEMKGDQFRARGYKLARIGIEQYPFKIESGAQAQEEISNVGASIAKKIQTLLDNGSLPGLQELFESEKRVDYFTRCHDIGIYTAKKWEIMGLKSFSEACTIFPEDFTRDWPILFGWSYYEDWLKPIRRDECEKLASVVQQELHLIDPQMKVEILGSYHRGAEKCGDIDLFFYKAGCDDISEIGRIMEDLSISLYRKGYVQCFLQLTRKIYKAFNKIIINRLEKCHLKTTPTLQYTARDDNPRKFMLGVKLPDKEKRQFESITFVDNYKLKPEDMFMSLNSDRSPCRRMDFFCCKYSELGAARLQWIGPKEFNRWIRLKAMHNGLKLTQHGLYDNHNVLLESFDEQRIFQLLNEDYISPSERNHVVKKRRKV</sequence>
<dbReference type="EC" id="2.7.7.7" evidence="15"/>
<evidence type="ECO:0000256" key="4">
    <source>
        <dbReference type="ARBA" id="ARBA00022679"/>
    </source>
</evidence>
<evidence type="ECO:0000313" key="19">
    <source>
        <dbReference type="Proteomes" id="UP000509704"/>
    </source>
</evidence>
<dbReference type="InterPro" id="IPR028207">
    <property type="entry name" value="DNA_pol_B_palm_palm"/>
</dbReference>
<dbReference type="InterPro" id="IPR018944">
    <property type="entry name" value="DNA_pol_lambd_fingers_domain"/>
</dbReference>
<proteinExistence type="inferred from homology"/>
<dbReference type="GO" id="GO:0003677">
    <property type="term" value="F:DNA binding"/>
    <property type="evidence" value="ECO:0007669"/>
    <property type="project" value="UniProtKB-UniRule"/>
</dbReference>
<keyword evidence="11 15" id="KW-0234">DNA repair</keyword>
<dbReference type="Pfam" id="PF14791">
    <property type="entry name" value="DNA_pol_B_thumb"/>
    <property type="match status" value="1"/>
</dbReference>
<accession>A0A7H9B0Q0</accession>
<dbReference type="GO" id="GO:0003887">
    <property type="term" value="F:DNA-directed DNA polymerase activity"/>
    <property type="evidence" value="ECO:0007669"/>
    <property type="project" value="UniProtKB-UniRule"/>
</dbReference>
<evidence type="ECO:0000256" key="5">
    <source>
        <dbReference type="ARBA" id="ARBA00022695"/>
    </source>
</evidence>
<evidence type="ECO:0000313" key="18">
    <source>
        <dbReference type="EMBL" id="QLG71362.1"/>
    </source>
</evidence>
<keyword evidence="19" id="KW-1185">Reference proteome</keyword>
<feature type="domain" description="DNA-directed DNA polymerase X" evidence="17">
    <location>
        <begin position="205"/>
        <end position="582"/>
    </location>
</feature>
<dbReference type="InterPro" id="IPR029398">
    <property type="entry name" value="PolB_thumb"/>
</dbReference>
<comment type="catalytic activity">
    <reaction evidence="13 15">
        <text>DNA(n) + a 2'-deoxyribonucleoside 5'-triphosphate = DNA(n+1) + diphosphate</text>
        <dbReference type="Rhea" id="RHEA:22508"/>
        <dbReference type="Rhea" id="RHEA-COMP:17339"/>
        <dbReference type="Rhea" id="RHEA-COMP:17340"/>
        <dbReference type="ChEBI" id="CHEBI:33019"/>
        <dbReference type="ChEBI" id="CHEBI:61560"/>
        <dbReference type="ChEBI" id="CHEBI:173112"/>
        <dbReference type="EC" id="2.7.7.7"/>
    </reaction>
</comment>
<dbReference type="SUPFAM" id="SSF81301">
    <property type="entry name" value="Nucleotidyltransferase"/>
    <property type="match status" value="1"/>
</dbReference>
<dbReference type="Gene3D" id="1.10.150.110">
    <property type="entry name" value="DNA polymerase beta, N-terminal domain-like"/>
    <property type="match status" value="1"/>
</dbReference>
<dbReference type="PANTHER" id="PTHR11276">
    <property type="entry name" value="DNA POLYMERASE TYPE-X FAMILY MEMBER"/>
    <property type="match status" value="1"/>
</dbReference>
<feature type="active site" description="Nucleophile; Schiff-base intermediate with DNA; for 5'-dRP lyase activity" evidence="14">
    <location>
        <position position="267"/>
    </location>
</feature>
<evidence type="ECO:0000256" key="9">
    <source>
        <dbReference type="ARBA" id="ARBA00022932"/>
    </source>
</evidence>
<keyword evidence="9 15" id="KW-0239">DNA-directed DNA polymerase</keyword>
<dbReference type="InterPro" id="IPR022312">
    <property type="entry name" value="DNA_pol_X"/>
</dbReference>
<evidence type="ECO:0000256" key="14">
    <source>
        <dbReference type="PIRSR" id="PIRSR622312-50"/>
    </source>
</evidence>
<dbReference type="Pfam" id="PF10391">
    <property type="entry name" value="DNA_pol_lambd_f"/>
    <property type="match status" value="1"/>
</dbReference>
<dbReference type="Gene3D" id="3.30.460.10">
    <property type="entry name" value="Beta Polymerase, domain 2"/>
    <property type="match status" value="1"/>
</dbReference>
<keyword evidence="12 15" id="KW-0539">Nucleus</keyword>
<evidence type="ECO:0000256" key="11">
    <source>
        <dbReference type="ARBA" id="ARBA00023204"/>
    </source>
</evidence>
<comment type="function">
    <text evidence="15">DNA polymerase that functions in several pathways of DNA repair. Involved in base excision repair (BER) responsible for repair of lesions that give rise to abasic (AP) sites in DNA. Also contributes to DNA double-strand break repair by non-homologous end joining and homologous recombination. Has both template-dependent and template-independent (terminal transferase) DNA polymerase activities. Has also a 5'-deoxyribose-5-phosphate lyase (dRP lyase) activity.</text>
</comment>
<evidence type="ECO:0000256" key="16">
    <source>
        <dbReference type="SAM" id="MobiDB-lite"/>
    </source>
</evidence>
<comment type="subcellular location">
    <subcellularLocation>
        <location evidence="2 15">Nucleus</location>
    </subcellularLocation>
</comment>
<reference evidence="18 19" key="1">
    <citation type="submission" date="2020-07" db="EMBL/GenBank/DDBJ databases">
        <title>The yeast mating-type switching endonuclease HO is a domesticated member of an unorthodox homing genetic element family.</title>
        <authorList>
            <person name="Coughlan A.Y."/>
            <person name="Lombardi L."/>
            <person name="Braun-Galleani S."/>
            <person name="Martos A.R."/>
            <person name="Galeote V."/>
            <person name="Bigey F."/>
            <person name="Dequin S."/>
            <person name="Byrne K.P."/>
            <person name="Wolfe K.H."/>
        </authorList>
    </citation>
    <scope>NUCLEOTIDE SEQUENCE [LARGE SCALE GENOMIC DNA]</scope>
    <source>
        <strain evidence="18 19">NRRL Y-6702</strain>
    </source>
</reference>
<evidence type="ECO:0000256" key="13">
    <source>
        <dbReference type="ARBA" id="ARBA00049244"/>
    </source>
</evidence>
<organism evidence="18 19">
    <name type="scientific">Zygotorulaspora mrakii</name>
    <name type="common">Zygosaccharomyces mrakii</name>
    <dbReference type="NCBI Taxonomy" id="42260"/>
    <lineage>
        <taxon>Eukaryota</taxon>
        <taxon>Fungi</taxon>
        <taxon>Dikarya</taxon>
        <taxon>Ascomycota</taxon>
        <taxon>Saccharomycotina</taxon>
        <taxon>Saccharomycetes</taxon>
        <taxon>Saccharomycetales</taxon>
        <taxon>Saccharomycetaceae</taxon>
        <taxon>Zygotorulaspora</taxon>
    </lineage>
</organism>
<name>A0A7H9B0Q0_ZYGMR</name>
<dbReference type="InterPro" id="IPR002054">
    <property type="entry name" value="DNA-dir_DNA_pol_X"/>
</dbReference>
<dbReference type="SUPFAM" id="SSF47802">
    <property type="entry name" value="DNA polymerase beta, N-terminal domain-like"/>
    <property type="match status" value="1"/>
</dbReference>
<dbReference type="PRINTS" id="PR00870">
    <property type="entry name" value="DNAPOLXBETA"/>
</dbReference>
<keyword evidence="8" id="KW-0460">Magnesium</keyword>
<evidence type="ECO:0000256" key="1">
    <source>
        <dbReference type="ARBA" id="ARBA00001946"/>
    </source>
</evidence>
<keyword evidence="3" id="KW-0963">Cytoplasm</keyword>
<keyword evidence="7 15" id="KW-0227">DNA damage</keyword>
<evidence type="ECO:0000256" key="3">
    <source>
        <dbReference type="ARBA" id="ARBA00022490"/>
    </source>
</evidence>
<dbReference type="InterPro" id="IPR037160">
    <property type="entry name" value="DNA_Pol_thumb_sf"/>
</dbReference>
<dbReference type="RefSeq" id="XP_037143090.1">
    <property type="nucleotide sequence ID" value="XM_037287195.1"/>
</dbReference>
<dbReference type="PRINTS" id="PR00869">
    <property type="entry name" value="DNAPOLX"/>
</dbReference>